<feature type="region of interest" description="Disordered" evidence="3">
    <location>
        <begin position="1"/>
        <end position="30"/>
    </location>
</feature>
<gene>
    <name evidence="5" type="ORF">CP975_03910</name>
</gene>
<dbReference type="Proteomes" id="UP000326553">
    <property type="component" value="Chromosome"/>
</dbReference>
<proteinExistence type="predicted"/>
<dbReference type="SUPFAM" id="SSF47336">
    <property type="entry name" value="ACP-like"/>
    <property type="match status" value="1"/>
</dbReference>
<organism evidence="5 6">
    <name type="scientific">Streptomyces alboniger</name>
    <dbReference type="NCBI Taxonomy" id="132473"/>
    <lineage>
        <taxon>Bacteria</taxon>
        <taxon>Bacillati</taxon>
        <taxon>Actinomycetota</taxon>
        <taxon>Actinomycetes</taxon>
        <taxon>Kitasatosporales</taxon>
        <taxon>Streptomycetaceae</taxon>
        <taxon>Streptomyces</taxon>
        <taxon>Streptomyces aurantiacus group</taxon>
    </lineage>
</organism>
<dbReference type="KEGG" id="salw:CP975_03910"/>
<name>A0A5J6HHV9_STRAD</name>
<evidence type="ECO:0000256" key="3">
    <source>
        <dbReference type="SAM" id="MobiDB-lite"/>
    </source>
</evidence>
<dbReference type="OrthoDB" id="10015579at2"/>
<feature type="compositionally biased region" description="Basic and acidic residues" evidence="3">
    <location>
        <begin position="263"/>
        <end position="275"/>
    </location>
</feature>
<feature type="compositionally biased region" description="Basic and acidic residues" evidence="3">
    <location>
        <begin position="296"/>
        <end position="307"/>
    </location>
</feature>
<dbReference type="Pfam" id="PF00550">
    <property type="entry name" value="PP-binding"/>
    <property type="match status" value="1"/>
</dbReference>
<evidence type="ECO:0000313" key="5">
    <source>
        <dbReference type="EMBL" id="QEV16757.1"/>
    </source>
</evidence>
<sequence length="431" mass="45476">MAEQGVQAVRDQPHRRFVPRGDDLSTRGDRLAQRYGTLSPRATVGQGADDAGTAVLGRTAQHLGEDPDEVGAGPGDARPGSGIGGLLRLGAPHEEFRDLLEAALVSRWQAQHLREHRGRQRSREVGDDVRLTSSPGLVDQLGDTLFRPGTELVGGPGGEGVADLAPLAVVSGRVGEQEGARGHAVARDVASRGCPVPEPWITQHGGALGVTEEHQRTRGKSVDGAVPAAQAFSEVVRVVAIGLTENIEGCLLRDAVGPGDRDGGGARVLHSEDSRGCSPAPVVITGPWLPPGSRSDSPHRGDCRRPEGVFGRRAPTRPVPRWPPHDPHDHRKADVTTSEAPFTEESLKTIVVEQFEIPADRLAEDATLEALGLDSLGLLELLVAIEAQTHKEISTLDLPITPGMPYSEAARVVIQAVADAPVVGAGDLVPE</sequence>
<feature type="compositionally biased region" description="Basic and acidic residues" evidence="3">
    <location>
        <begin position="11"/>
        <end position="30"/>
    </location>
</feature>
<reference evidence="5 6" key="1">
    <citation type="submission" date="2017-09" db="EMBL/GenBank/DDBJ databases">
        <authorList>
            <person name="Lee N."/>
            <person name="Cho B.-K."/>
        </authorList>
    </citation>
    <scope>NUCLEOTIDE SEQUENCE [LARGE SCALE GENOMIC DNA]</scope>
    <source>
        <strain evidence="5 6">ATCC 12461</strain>
    </source>
</reference>
<dbReference type="InterPro" id="IPR006162">
    <property type="entry name" value="Ppantetheine_attach_site"/>
</dbReference>
<evidence type="ECO:0000256" key="1">
    <source>
        <dbReference type="ARBA" id="ARBA00022450"/>
    </source>
</evidence>
<dbReference type="InterPro" id="IPR036736">
    <property type="entry name" value="ACP-like_sf"/>
</dbReference>
<feature type="region of interest" description="Disordered" evidence="3">
    <location>
        <begin position="119"/>
        <end position="143"/>
    </location>
</feature>
<feature type="region of interest" description="Disordered" evidence="3">
    <location>
        <begin position="263"/>
        <end position="335"/>
    </location>
</feature>
<evidence type="ECO:0000259" key="4">
    <source>
        <dbReference type="PROSITE" id="PS50075"/>
    </source>
</evidence>
<feature type="compositionally biased region" description="Basic and acidic residues" evidence="3">
    <location>
        <begin position="323"/>
        <end position="334"/>
    </location>
</feature>
<keyword evidence="1" id="KW-0596">Phosphopantetheine</keyword>
<keyword evidence="6" id="KW-1185">Reference proteome</keyword>
<feature type="compositionally biased region" description="Basic and acidic residues" evidence="3">
    <location>
        <begin position="121"/>
        <end position="130"/>
    </location>
</feature>
<protein>
    <recommendedName>
        <fullName evidence="4">Carrier domain-containing protein</fullName>
    </recommendedName>
</protein>
<dbReference type="InterPro" id="IPR009081">
    <property type="entry name" value="PP-bd_ACP"/>
</dbReference>
<dbReference type="AlphaFoldDB" id="A0A5J6HHV9"/>
<dbReference type="Gene3D" id="1.10.1200.10">
    <property type="entry name" value="ACP-like"/>
    <property type="match status" value="1"/>
</dbReference>
<dbReference type="PROSITE" id="PS00012">
    <property type="entry name" value="PHOSPHOPANTETHEINE"/>
    <property type="match status" value="1"/>
</dbReference>
<keyword evidence="2" id="KW-0597">Phosphoprotein</keyword>
<evidence type="ECO:0000256" key="2">
    <source>
        <dbReference type="ARBA" id="ARBA00022553"/>
    </source>
</evidence>
<feature type="domain" description="Carrier" evidence="4">
    <location>
        <begin position="341"/>
        <end position="417"/>
    </location>
</feature>
<evidence type="ECO:0000313" key="6">
    <source>
        <dbReference type="Proteomes" id="UP000326553"/>
    </source>
</evidence>
<dbReference type="EMBL" id="CP023695">
    <property type="protein sequence ID" value="QEV16757.1"/>
    <property type="molecule type" value="Genomic_DNA"/>
</dbReference>
<accession>A0A5J6HHV9</accession>
<dbReference type="PROSITE" id="PS50075">
    <property type="entry name" value="CARRIER"/>
    <property type="match status" value="1"/>
</dbReference>